<evidence type="ECO:0000259" key="4">
    <source>
        <dbReference type="PROSITE" id="PS51207"/>
    </source>
</evidence>
<dbReference type="PROSITE" id="PS51207">
    <property type="entry name" value="PXA"/>
    <property type="match status" value="1"/>
</dbReference>
<evidence type="ECO:0000313" key="5">
    <source>
        <dbReference type="EMBL" id="RVX70616.1"/>
    </source>
</evidence>
<feature type="domain" description="PXA" evidence="4">
    <location>
        <begin position="179"/>
        <end position="361"/>
    </location>
</feature>
<protein>
    <recommendedName>
        <fullName evidence="4">PXA domain-containing protein</fullName>
    </recommendedName>
</protein>
<proteinExistence type="predicted"/>
<sequence length="540" mass="59950">MSQIRSQIVCCTAASTHCSSLWANHTLTHIRRRQRGPNRPNLVFRAQACNPRNWLAPYQDFYKKGHARKPHGLEMTALSPSRPPFPNLATKSTSTAQSSQLNALADNKGASGRPSSRTVPVTTKPQPESGTSSEAATSERATSNLIRKTLVSEGQHATSDLRSTSPTLIDAILPPLTSSNDIDVQLYAIVAIIIKDFVNSWYTKITPDRVFVDEVVQIIAHCSRAVEQRIRGIDMSELILDELPSVVERHVIAYRTASATSAALQYGDSPRRVYHALNPHPALDPSLPEDDRLNHESAYRQLLVQGALALLLPTEDLTNACLRALVTDIIADLILGRAVADRLCQPWFIHGIVSKLVEVVTSSAIGETHADQSSSQKHDRMSRLEKFGLLPSNNAVQPLDSPVKHQSPFSAWAWRLLQYVFVAYQTIRFFLLGMARARHLPRRSYHQQHQHPQRVKSLSTLSSSSSSRSTEPPTSSMQRHHDASHLPPRAVLDYRLFSCISTILDLSLRMPWLLAGFSFWQHLLCAGPGKHGAVDSTLDK</sequence>
<name>A0A438N4E0_EXOME</name>
<dbReference type="GO" id="GO:0035091">
    <property type="term" value="F:phosphatidylinositol binding"/>
    <property type="evidence" value="ECO:0007669"/>
    <property type="project" value="TreeGrafter"/>
</dbReference>
<dbReference type="PANTHER" id="PTHR22999:SF23">
    <property type="entry name" value="SORTING NEXIN-16"/>
    <property type="match status" value="1"/>
</dbReference>
<dbReference type="GO" id="GO:0005770">
    <property type="term" value="C:late endosome"/>
    <property type="evidence" value="ECO:0007669"/>
    <property type="project" value="TreeGrafter"/>
</dbReference>
<keyword evidence="2" id="KW-0963">Cytoplasm</keyword>
<evidence type="ECO:0000256" key="1">
    <source>
        <dbReference type="ARBA" id="ARBA00004496"/>
    </source>
</evidence>
<dbReference type="InterPro" id="IPR051837">
    <property type="entry name" value="SortingNexin/PXDomain-PKLike"/>
</dbReference>
<feature type="compositionally biased region" description="Low complexity" evidence="3">
    <location>
        <begin position="128"/>
        <end position="143"/>
    </location>
</feature>
<dbReference type="VEuPathDB" id="FungiDB:PV10_09036"/>
<dbReference type="AlphaFoldDB" id="A0A438N4E0"/>
<dbReference type="EMBL" id="NAJM01000022">
    <property type="protein sequence ID" value="RVX70616.1"/>
    <property type="molecule type" value="Genomic_DNA"/>
</dbReference>
<gene>
    <name evidence="5" type="ORF">B0A52_05268</name>
</gene>
<feature type="region of interest" description="Disordered" evidence="3">
    <location>
        <begin position="443"/>
        <end position="483"/>
    </location>
</feature>
<evidence type="ECO:0000313" key="6">
    <source>
        <dbReference type="Proteomes" id="UP000288859"/>
    </source>
</evidence>
<feature type="compositionally biased region" description="Polar residues" evidence="3">
    <location>
        <begin position="113"/>
        <end position="126"/>
    </location>
</feature>
<dbReference type="PANTHER" id="PTHR22999">
    <property type="entry name" value="PX SERINE/THREONINE KINASE PXK"/>
    <property type="match status" value="1"/>
</dbReference>
<feature type="compositionally biased region" description="Basic residues" evidence="3">
    <location>
        <begin position="443"/>
        <end position="454"/>
    </location>
</feature>
<dbReference type="SMART" id="SM00313">
    <property type="entry name" value="PXA"/>
    <property type="match status" value="1"/>
</dbReference>
<dbReference type="GO" id="GO:0045022">
    <property type="term" value="P:early endosome to late endosome transport"/>
    <property type="evidence" value="ECO:0007669"/>
    <property type="project" value="TreeGrafter"/>
</dbReference>
<feature type="compositionally biased region" description="Low complexity" evidence="3">
    <location>
        <begin position="457"/>
        <end position="476"/>
    </location>
</feature>
<reference evidence="5 6" key="1">
    <citation type="submission" date="2017-03" db="EMBL/GenBank/DDBJ databases">
        <title>Genomes of endolithic fungi from Antarctica.</title>
        <authorList>
            <person name="Coleine C."/>
            <person name="Masonjones S."/>
            <person name="Stajich J.E."/>
        </authorList>
    </citation>
    <scope>NUCLEOTIDE SEQUENCE [LARGE SCALE GENOMIC DNA]</scope>
    <source>
        <strain evidence="5 6">CCFEE 6314</strain>
    </source>
</reference>
<evidence type="ECO:0000256" key="2">
    <source>
        <dbReference type="ARBA" id="ARBA00022490"/>
    </source>
</evidence>
<organism evidence="5 6">
    <name type="scientific">Exophiala mesophila</name>
    <name type="common">Black yeast-like fungus</name>
    <dbReference type="NCBI Taxonomy" id="212818"/>
    <lineage>
        <taxon>Eukaryota</taxon>
        <taxon>Fungi</taxon>
        <taxon>Dikarya</taxon>
        <taxon>Ascomycota</taxon>
        <taxon>Pezizomycotina</taxon>
        <taxon>Eurotiomycetes</taxon>
        <taxon>Chaetothyriomycetidae</taxon>
        <taxon>Chaetothyriales</taxon>
        <taxon>Herpotrichiellaceae</taxon>
        <taxon>Exophiala</taxon>
    </lineage>
</organism>
<dbReference type="Pfam" id="PF02194">
    <property type="entry name" value="PXA"/>
    <property type="match status" value="1"/>
</dbReference>
<feature type="region of interest" description="Disordered" evidence="3">
    <location>
        <begin position="74"/>
        <end position="144"/>
    </location>
</feature>
<comment type="caution">
    <text evidence="5">The sequence shown here is derived from an EMBL/GenBank/DDBJ whole genome shotgun (WGS) entry which is preliminary data.</text>
</comment>
<comment type="subcellular location">
    <subcellularLocation>
        <location evidence="1">Cytoplasm</location>
    </subcellularLocation>
</comment>
<evidence type="ECO:0000256" key="3">
    <source>
        <dbReference type="SAM" id="MobiDB-lite"/>
    </source>
</evidence>
<dbReference type="OrthoDB" id="5582218at2759"/>
<accession>A0A438N4E0</accession>
<feature type="compositionally biased region" description="Low complexity" evidence="3">
    <location>
        <begin position="89"/>
        <end position="100"/>
    </location>
</feature>
<dbReference type="InterPro" id="IPR003114">
    <property type="entry name" value="Phox_assoc"/>
</dbReference>
<dbReference type="Proteomes" id="UP000288859">
    <property type="component" value="Unassembled WGS sequence"/>
</dbReference>
<dbReference type="GO" id="GO:0005769">
    <property type="term" value="C:early endosome"/>
    <property type="evidence" value="ECO:0007669"/>
    <property type="project" value="TreeGrafter"/>
</dbReference>